<dbReference type="InterPro" id="IPR000399">
    <property type="entry name" value="TPP-bd_CS"/>
</dbReference>
<dbReference type="Pfam" id="PF02776">
    <property type="entry name" value="TPP_enzyme_N"/>
    <property type="match status" value="1"/>
</dbReference>
<feature type="domain" description="Thiamine pyrophosphate enzyme TPP-binding" evidence="5">
    <location>
        <begin position="389"/>
        <end position="536"/>
    </location>
</feature>
<dbReference type="Gene3D" id="3.40.50.1220">
    <property type="entry name" value="TPP-binding domain"/>
    <property type="match status" value="1"/>
</dbReference>
<dbReference type="GO" id="GO:0019752">
    <property type="term" value="P:carboxylic acid metabolic process"/>
    <property type="evidence" value="ECO:0007669"/>
    <property type="project" value="UniProtKB-ARBA"/>
</dbReference>
<feature type="domain" description="Thiamine pyrophosphate enzyme N-terminal TPP-binding" evidence="6">
    <location>
        <begin position="4"/>
        <end position="119"/>
    </location>
</feature>
<dbReference type="InterPro" id="IPR029035">
    <property type="entry name" value="DHS-like_NAD/FAD-binding_dom"/>
</dbReference>
<dbReference type="OrthoDB" id="4494979at2"/>
<dbReference type="InterPro" id="IPR047212">
    <property type="entry name" value="TPP_POXB-like"/>
</dbReference>
<dbReference type="CDD" id="cd07039">
    <property type="entry name" value="TPP_PYR_POX"/>
    <property type="match status" value="1"/>
</dbReference>
<organism evidence="7 8">
    <name type="scientific">Spirosoma oryzae</name>
    <dbReference type="NCBI Taxonomy" id="1469603"/>
    <lineage>
        <taxon>Bacteria</taxon>
        <taxon>Pseudomonadati</taxon>
        <taxon>Bacteroidota</taxon>
        <taxon>Cytophagia</taxon>
        <taxon>Cytophagales</taxon>
        <taxon>Cytophagaceae</taxon>
        <taxon>Spirosoma</taxon>
    </lineage>
</organism>
<dbReference type="GO" id="GO:0003824">
    <property type="term" value="F:catalytic activity"/>
    <property type="evidence" value="ECO:0007669"/>
    <property type="project" value="InterPro"/>
</dbReference>
<accession>A0A2T0SY72</accession>
<dbReference type="SUPFAM" id="SSF52467">
    <property type="entry name" value="DHS-like NAD/FAD-binding domain"/>
    <property type="match status" value="1"/>
</dbReference>
<protein>
    <submittedName>
        <fullName evidence="7">Pyruvate oxidase</fullName>
    </submittedName>
</protein>
<dbReference type="Pfam" id="PF02775">
    <property type="entry name" value="TPP_enzyme_C"/>
    <property type="match status" value="1"/>
</dbReference>
<reference evidence="7 8" key="1">
    <citation type="submission" date="2018-03" db="EMBL/GenBank/DDBJ databases">
        <title>Genomic Encyclopedia of Archaeal and Bacterial Type Strains, Phase II (KMG-II): from individual species to whole genera.</title>
        <authorList>
            <person name="Goeker M."/>
        </authorList>
    </citation>
    <scope>NUCLEOTIDE SEQUENCE [LARGE SCALE GENOMIC DNA]</scope>
    <source>
        <strain evidence="7 8">DSM 28354</strain>
    </source>
</reference>
<proteinExistence type="inferred from homology"/>
<comment type="caution">
    <text evidence="7">The sequence shown here is derived from an EMBL/GenBank/DDBJ whole genome shotgun (WGS) entry which is preliminary data.</text>
</comment>
<dbReference type="EMBL" id="PVTE01000009">
    <property type="protein sequence ID" value="PRY38367.1"/>
    <property type="molecule type" value="Genomic_DNA"/>
</dbReference>
<name>A0A2T0SY72_9BACT</name>
<dbReference type="InterPro" id="IPR011766">
    <property type="entry name" value="TPP_enzyme_TPP-bd"/>
</dbReference>
<evidence type="ECO:0000256" key="3">
    <source>
        <dbReference type="RuleBase" id="RU362132"/>
    </source>
</evidence>
<dbReference type="Gene3D" id="3.40.50.970">
    <property type="match status" value="2"/>
</dbReference>
<dbReference type="AlphaFoldDB" id="A0A2T0SY72"/>
<dbReference type="InterPro" id="IPR047211">
    <property type="entry name" value="POXB-like"/>
</dbReference>
<dbReference type="InterPro" id="IPR012001">
    <property type="entry name" value="Thiamin_PyroP_enz_TPP-bd_dom"/>
</dbReference>
<sequence length="598" mass="64994">MAKTGADLLVERLVEWGVDTVFSLPGDGINGIYESLRTHEDKIRLIQVRHEEAAAFMACGYAKFTGKLGVCIATSGCGGIHLMNGLYDAKYDGQPVLAITGSAAHDISGTFYQQDLDLVKVFTDLAAYNERVMGPDHVVNVLDQAVRTALGQRTVTHISFPKDYQDWTVSDDTRSSSNVADHSSVTKTAYSVAPSVDQLRKAADVINAGEKVVVMVGRGALGARDEVIQLAEAVGGPIVKALLGKAVLPDDNPYTTGGLGLLGTAPSQDAMEECDTLIMVGTNFPYFEFYPKPGQARTIQIDLDAAHIGLRTPVEVGLLGDGKTVLQALLPLIQRKEDRSFLKKAQERMGYWRELLTQRGTQDTMPMKPQVIPHLVSPMLADNAIVTCDCGNNTTWVARHIQMKENMLFSTSGLLATMASGFPYAIAASVAYPNRQVVAMVGDGGFTMLMGELATAVKYKLPIKLFIFHNNSYGQIKWEQIVMEGNPEYGVELESIDYAQFARACGATGFTISEPKDAERIIREVMAHDGPVLVDCIVDQNEPPMPGKITTEQALEFTKAMIRGEADRGSIIKNFIRNQVKEAVATKGRSLIDLIPGT</sequence>
<evidence type="ECO:0000313" key="7">
    <source>
        <dbReference type="EMBL" id="PRY38367.1"/>
    </source>
</evidence>
<feature type="domain" description="Thiamine pyrophosphate enzyme central" evidence="4">
    <location>
        <begin position="199"/>
        <end position="329"/>
    </location>
</feature>
<dbReference type="GO" id="GO:0000287">
    <property type="term" value="F:magnesium ion binding"/>
    <property type="evidence" value="ECO:0007669"/>
    <property type="project" value="InterPro"/>
</dbReference>
<dbReference type="PANTHER" id="PTHR42981">
    <property type="entry name" value="PYRUVATE DEHYDROGENASE [UBIQUINONE]"/>
    <property type="match status" value="1"/>
</dbReference>
<dbReference type="PROSITE" id="PS00187">
    <property type="entry name" value="TPP_ENZYMES"/>
    <property type="match status" value="1"/>
</dbReference>
<evidence type="ECO:0000256" key="1">
    <source>
        <dbReference type="ARBA" id="ARBA00007812"/>
    </source>
</evidence>
<evidence type="ECO:0000259" key="6">
    <source>
        <dbReference type="Pfam" id="PF02776"/>
    </source>
</evidence>
<dbReference type="GO" id="GO:0030976">
    <property type="term" value="F:thiamine pyrophosphate binding"/>
    <property type="evidence" value="ECO:0007669"/>
    <property type="project" value="InterPro"/>
</dbReference>
<dbReference type="InterPro" id="IPR047210">
    <property type="entry name" value="TPP_PYR_POXB-like"/>
</dbReference>
<dbReference type="SUPFAM" id="SSF52518">
    <property type="entry name" value="Thiamin diphosphate-binding fold (THDP-binding)"/>
    <property type="match status" value="2"/>
</dbReference>
<gene>
    <name evidence="7" type="ORF">CLV58_10994</name>
</gene>
<dbReference type="CDD" id="cd02014">
    <property type="entry name" value="TPP_POX"/>
    <property type="match status" value="1"/>
</dbReference>
<keyword evidence="7" id="KW-0670">Pyruvate</keyword>
<keyword evidence="8" id="KW-1185">Reference proteome</keyword>
<dbReference type="InterPro" id="IPR012000">
    <property type="entry name" value="Thiamin_PyroP_enz_cen_dom"/>
</dbReference>
<dbReference type="Pfam" id="PF00205">
    <property type="entry name" value="TPP_enzyme_M"/>
    <property type="match status" value="1"/>
</dbReference>
<evidence type="ECO:0000259" key="4">
    <source>
        <dbReference type="Pfam" id="PF00205"/>
    </source>
</evidence>
<evidence type="ECO:0000259" key="5">
    <source>
        <dbReference type="Pfam" id="PF02775"/>
    </source>
</evidence>
<evidence type="ECO:0000256" key="2">
    <source>
        <dbReference type="ARBA" id="ARBA00023052"/>
    </source>
</evidence>
<keyword evidence="2 3" id="KW-0786">Thiamine pyrophosphate</keyword>
<dbReference type="RefSeq" id="WP_106138100.1">
    <property type="nucleotide sequence ID" value="NZ_PVTE01000009.1"/>
</dbReference>
<evidence type="ECO:0000313" key="8">
    <source>
        <dbReference type="Proteomes" id="UP000238375"/>
    </source>
</evidence>
<dbReference type="PANTHER" id="PTHR42981:SF2">
    <property type="entry name" value="PYRUVATE DEHYDROGENASE [UBIQUINONE]"/>
    <property type="match status" value="1"/>
</dbReference>
<comment type="similarity">
    <text evidence="1 3">Belongs to the TPP enzyme family.</text>
</comment>
<dbReference type="InterPro" id="IPR029061">
    <property type="entry name" value="THDP-binding"/>
</dbReference>
<dbReference type="Proteomes" id="UP000238375">
    <property type="component" value="Unassembled WGS sequence"/>
</dbReference>